<dbReference type="Proteomes" id="UP001187192">
    <property type="component" value="Unassembled WGS sequence"/>
</dbReference>
<evidence type="ECO:0000313" key="2">
    <source>
        <dbReference type="Proteomes" id="UP001187192"/>
    </source>
</evidence>
<organism evidence="1 2">
    <name type="scientific">Ficus carica</name>
    <name type="common">Common fig</name>
    <dbReference type="NCBI Taxonomy" id="3494"/>
    <lineage>
        <taxon>Eukaryota</taxon>
        <taxon>Viridiplantae</taxon>
        <taxon>Streptophyta</taxon>
        <taxon>Embryophyta</taxon>
        <taxon>Tracheophyta</taxon>
        <taxon>Spermatophyta</taxon>
        <taxon>Magnoliopsida</taxon>
        <taxon>eudicotyledons</taxon>
        <taxon>Gunneridae</taxon>
        <taxon>Pentapetalae</taxon>
        <taxon>rosids</taxon>
        <taxon>fabids</taxon>
        <taxon>Rosales</taxon>
        <taxon>Moraceae</taxon>
        <taxon>Ficeae</taxon>
        <taxon>Ficus</taxon>
    </lineage>
</organism>
<dbReference type="AlphaFoldDB" id="A0AA88D3K8"/>
<gene>
    <name evidence="1" type="ORF">TIFTF001_001074</name>
</gene>
<sequence length="123" mass="13250">MGVTGEGATVPVRVVGCRWRFNRSRRKACPVLGPQSTRLRQGRLQDLLGGRGSENTPSREGDTQVRPVREGVQMHCFGGYRPNELVPRVSDLVEGTAGWPPPTPAGATPVRVGGRHLAFIVPG</sequence>
<name>A0AA88D3K8_FICCA</name>
<accession>A0AA88D3K8</accession>
<keyword evidence="2" id="KW-1185">Reference proteome</keyword>
<evidence type="ECO:0000313" key="1">
    <source>
        <dbReference type="EMBL" id="GMN25809.1"/>
    </source>
</evidence>
<dbReference type="EMBL" id="BTGU01000001">
    <property type="protein sequence ID" value="GMN25809.1"/>
    <property type="molecule type" value="Genomic_DNA"/>
</dbReference>
<proteinExistence type="predicted"/>
<comment type="caution">
    <text evidence="1">The sequence shown here is derived from an EMBL/GenBank/DDBJ whole genome shotgun (WGS) entry which is preliminary data.</text>
</comment>
<protein>
    <submittedName>
        <fullName evidence="1">Uncharacterized protein</fullName>
    </submittedName>
</protein>
<reference evidence="1" key="1">
    <citation type="submission" date="2023-07" db="EMBL/GenBank/DDBJ databases">
        <title>draft genome sequence of fig (Ficus carica).</title>
        <authorList>
            <person name="Takahashi T."/>
            <person name="Nishimura K."/>
        </authorList>
    </citation>
    <scope>NUCLEOTIDE SEQUENCE</scope>
</reference>